<protein>
    <recommendedName>
        <fullName evidence="1">Treble clef zinc finger domain-containing protein</fullName>
    </recommendedName>
</protein>
<dbReference type="Proteomes" id="UP000220502">
    <property type="component" value="Unassembled WGS sequence"/>
</dbReference>
<evidence type="ECO:0000313" key="3">
    <source>
        <dbReference type="Proteomes" id="UP000220502"/>
    </source>
</evidence>
<dbReference type="AlphaFoldDB" id="A0ABD6SLA0"/>
<evidence type="ECO:0000313" key="2">
    <source>
        <dbReference type="EMBL" id="PEX44004.1"/>
    </source>
</evidence>
<dbReference type="InterPro" id="IPR025487">
    <property type="entry name" value="DUF4379"/>
</dbReference>
<dbReference type="Pfam" id="PF14311">
    <property type="entry name" value="DUF4379"/>
    <property type="match status" value="1"/>
</dbReference>
<feature type="domain" description="Treble clef zinc finger" evidence="1">
    <location>
        <begin position="21"/>
        <end position="62"/>
    </location>
</feature>
<reference evidence="2 3" key="1">
    <citation type="submission" date="2017-09" db="EMBL/GenBank/DDBJ databases">
        <title>Large-scale bioinformatics analysis of Bacillus genomes uncovers conserved roles of natural products in bacterial physiology.</title>
        <authorList>
            <consortium name="Agbiome Team Llc"/>
            <person name="Bleich R.M."/>
            <person name="Kirk G.J."/>
            <person name="Santa Maria K.C."/>
            <person name="Allen S.E."/>
            <person name="Farag S."/>
            <person name="Shank E.A."/>
            <person name="Bowers A."/>
        </authorList>
    </citation>
    <scope>NUCLEOTIDE SEQUENCE [LARGE SCALE GENOMIC DNA]</scope>
    <source>
        <strain evidence="2 3">AFS007900</strain>
    </source>
</reference>
<accession>A0ABD6SLA0</accession>
<proteinExistence type="predicted"/>
<dbReference type="EMBL" id="NTXF01000052">
    <property type="protein sequence ID" value="PEX44004.1"/>
    <property type="molecule type" value="Genomic_DNA"/>
</dbReference>
<name>A0ABD6SLA0_BACTU</name>
<comment type="caution">
    <text evidence="2">The sequence shown here is derived from an EMBL/GenBank/DDBJ whole genome shotgun (WGS) entry which is preliminary data.</text>
</comment>
<gene>
    <name evidence="2" type="ORF">CN461_27945</name>
</gene>
<dbReference type="RefSeq" id="WP_098403008.1">
    <property type="nucleotide sequence ID" value="NZ_NUIJ01000012.1"/>
</dbReference>
<evidence type="ECO:0000259" key="1">
    <source>
        <dbReference type="Pfam" id="PF14311"/>
    </source>
</evidence>
<organism evidence="2 3">
    <name type="scientific">Bacillus thuringiensis</name>
    <dbReference type="NCBI Taxonomy" id="1428"/>
    <lineage>
        <taxon>Bacteria</taxon>
        <taxon>Bacillati</taxon>
        <taxon>Bacillota</taxon>
        <taxon>Bacilli</taxon>
        <taxon>Bacillales</taxon>
        <taxon>Bacillaceae</taxon>
        <taxon>Bacillus</taxon>
        <taxon>Bacillus cereus group</taxon>
    </lineage>
</organism>
<sequence length="124" mass="14655">MLKKSVNLPLEMKTLAKDKKGYCLSEVYINNNTKMLWECKKGHIWEARPREIKRGIWCPTCGSNKLTIEEMQRVAHAKHGECLSRVYINTDTKLRWKCENQHIWEAIPYLVTKKGRWCPYCAKN</sequence>